<dbReference type="PROSITE" id="PS50600">
    <property type="entry name" value="ULP_PROTEASE"/>
    <property type="match status" value="1"/>
</dbReference>
<sequence>MVCGVKLTKSFYTSLLDKSAWLLSDHINIYLNTILKKSQRKIHLVDNVWFVKSLFKNNNLQQLCWLINEVESQVYWFDKDIIVIPINENNTHWTLAIVLVKEETIIYSNSYGDNANTQYTDTSSCGVYVCAVSYAVIFQSSLPYEPNLAGF</sequence>
<proteinExistence type="inferred from homology"/>
<protein>
    <recommendedName>
        <fullName evidence="4">Ubiquitin-like protease family profile domain-containing protein</fullName>
    </recommendedName>
</protein>
<name>A0ABY7FIF7_MYAAR</name>
<evidence type="ECO:0000256" key="3">
    <source>
        <dbReference type="ARBA" id="ARBA00022801"/>
    </source>
</evidence>
<organism evidence="5 6">
    <name type="scientific">Mya arenaria</name>
    <name type="common">Soft-shell clam</name>
    <dbReference type="NCBI Taxonomy" id="6604"/>
    <lineage>
        <taxon>Eukaryota</taxon>
        <taxon>Metazoa</taxon>
        <taxon>Spiralia</taxon>
        <taxon>Lophotrochozoa</taxon>
        <taxon>Mollusca</taxon>
        <taxon>Bivalvia</taxon>
        <taxon>Autobranchia</taxon>
        <taxon>Heteroconchia</taxon>
        <taxon>Euheterodonta</taxon>
        <taxon>Imparidentia</taxon>
        <taxon>Neoheterodontei</taxon>
        <taxon>Myida</taxon>
        <taxon>Myoidea</taxon>
        <taxon>Myidae</taxon>
        <taxon>Mya</taxon>
    </lineage>
</organism>
<comment type="similarity">
    <text evidence="1">Belongs to the peptidase C48 family.</text>
</comment>
<gene>
    <name evidence="5" type="ORF">MAR_015954</name>
</gene>
<feature type="non-terminal residue" evidence="5">
    <location>
        <position position="1"/>
    </location>
</feature>
<dbReference type="InterPro" id="IPR038765">
    <property type="entry name" value="Papain-like_cys_pep_sf"/>
</dbReference>
<dbReference type="Gene3D" id="3.40.395.10">
    <property type="entry name" value="Adenoviral Proteinase, Chain A"/>
    <property type="match status" value="1"/>
</dbReference>
<reference evidence="5" key="1">
    <citation type="submission" date="2022-11" db="EMBL/GenBank/DDBJ databases">
        <title>Centuries of genome instability and evolution in soft-shell clam transmissible cancer (bioRxiv).</title>
        <authorList>
            <person name="Hart S.F.M."/>
            <person name="Yonemitsu M.A."/>
            <person name="Giersch R.M."/>
            <person name="Beal B.F."/>
            <person name="Arriagada G."/>
            <person name="Davis B.W."/>
            <person name="Ostrander E.A."/>
            <person name="Goff S.P."/>
            <person name="Metzger M.J."/>
        </authorList>
    </citation>
    <scope>NUCLEOTIDE SEQUENCE</scope>
    <source>
        <strain evidence="5">MELC-2E11</strain>
        <tissue evidence="5">Siphon/mantle</tissue>
    </source>
</reference>
<evidence type="ECO:0000256" key="1">
    <source>
        <dbReference type="ARBA" id="ARBA00005234"/>
    </source>
</evidence>
<accession>A0ABY7FIF7</accession>
<evidence type="ECO:0000256" key="2">
    <source>
        <dbReference type="ARBA" id="ARBA00022670"/>
    </source>
</evidence>
<keyword evidence="2" id="KW-0645">Protease</keyword>
<evidence type="ECO:0000313" key="6">
    <source>
        <dbReference type="Proteomes" id="UP001164746"/>
    </source>
</evidence>
<dbReference type="Pfam" id="PF02902">
    <property type="entry name" value="Peptidase_C48"/>
    <property type="match status" value="1"/>
</dbReference>
<evidence type="ECO:0000259" key="4">
    <source>
        <dbReference type="PROSITE" id="PS50600"/>
    </source>
</evidence>
<keyword evidence="3" id="KW-0378">Hydrolase</keyword>
<feature type="domain" description="Ubiquitin-like protease family profile" evidence="4">
    <location>
        <begin position="5"/>
        <end position="136"/>
    </location>
</feature>
<keyword evidence="6" id="KW-1185">Reference proteome</keyword>
<dbReference type="InterPro" id="IPR003653">
    <property type="entry name" value="Peptidase_C48_C"/>
</dbReference>
<evidence type="ECO:0000313" key="5">
    <source>
        <dbReference type="EMBL" id="WAR21980.1"/>
    </source>
</evidence>
<dbReference type="SUPFAM" id="SSF54001">
    <property type="entry name" value="Cysteine proteinases"/>
    <property type="match status" value="1"/>
</dbReference>
<dbReference type="Proteomes" id="UP001164746">
    <property type="component" value="Chromosome 12"/>
</dbReference>
<dbReference type="EMBL" id="CP111023">
    <property type="protein sequence ID" value="WAR21980.1"/>
    <property type="molecule type" value="Genomic_DNA"/>
</dbReference>